<dbReference type="AlphaFoldDB" id="A0A6V8PNK2"/>
<dbReference type="EMBL" id="BLSA01000121">
    <property type="protein sequence ID" value="GFP32656.1"/>
    <property type="molecule type" value="Genomic_DNA"/>
</dbReference>
<evidence type="ECO:0000313" key="3">
    <source>
        <dbReference type="Proteomes" id="UP000568877"/>
    </source>
</evidence>
<gene>
    <name evidence="2" type="ORF">HKBW3S42_00962</name>
</gene>
<feature type="region of interest" description="Disordered" evidence="1">
    <location>
        <begin position="1"/>
        <end position="24"/>
    </location>
</feature>
<protein>
    <submittedName>
        <fullName evidence="2">Uncharacterized protein</fullName>
    </submittedName>
</protein>
<evidence type="ECO:0000313" key="2">
    <source>
        <dbReference type="EMBL" id="GFP32656.1"/>
    </source>
</evidence>
<sequence>MMRRFYNDPDENRHPTAESETRQL</sequence>
<name>A0A6V8PNK2_9ACTN</name>
<proteinExistence type="predicted"/>
<feature type="non-terminal residue" evidence="2">
    <location>
        <position position="24"/>
    </location>
</feature>
<evidence type="ECO:0000256" key="1">
    <source>
        <dbReference type="SAM" id="MobiDB-lite"/>
    </source>
</evidence>
<organism evidence="2 3">
    <name type="scientific">Candidatus Hakubella thermalkaliphila</name>
    <dbReference type="NCBI Taxonomy" id="2754717"/>
    <lineage>
        <taxon>Bacteria</taxon>
        <taxon>Bacillati</taxon>
        <taxon>Actinomycetota</taxon>
        <taxon>Actinomycetota incertae sedis</taxon>
        <taxon>Candidatus Hakubellales</taxon>
        <taxon>Candidatus Hakubellaceae</taxon>
        <taxon>Candidatus Hakubella</taxon>
    </lineage>
</organism>
<dbReference type="Proteomes" id="UP000568877">
    <property type="component" value="Unassembled WGS sequence"/>
</dbReference>
<accession>A0A6V8PNK2</accession>
<comment type="caution">
    <text evidence="2">The sequence shown here is derived from an EMBL/GenBank/DDBJ whole genome shotgun (WGS) entry which is preliminary data.</text>
</comment>
<reference evidence="2 3" key="1">
    <citation type="journal article" date="2020" name="Front. Microbiol.">
        <title>Single-cell genomics of novel Actinobacteria with the Wood-Ljungdahl pathway discovered in a serpentinizing system.</title>
        <authorList>
            <person name="Merino N."/>
            <person name="Kawai M."/>
            <person name="Boyd E.S."/>
            <person name="Colman D.R."/>
            <person name="McGlynn S.E."/>
            <person name="Nealson K.H."/>
            <person name="Kurokawa K."/>
            <person name="Hongoh Y."/>
        </authorList>
    </citation>
    <scope>NUCLEOTIDE SEQUENCE [LARGE SCALE GENOMIC DNA]</scope>
    <source>
        <strain evidence="2 3">S42</strain>
    </source>
</reference>